<keyword evidence="12" id="KW-1185">Reference proteome</keyword>
<dbReference type="NCBIfam" id="TIGR00436">
    <property type="entry name" value="era"/>
    <property type="match status" value="1"/>
</dbReference>
<dbReference type="InterPro" id="IPR005662">
    <property type="entry name" value="GTPase_Era-like"/>
</dbReference>
<comment type="similarity">
    <text evidence="1 6 7 8">Belongs to the TRAFAC class TrmE-Era-EngA-EngB-Septin-like GTPase superfamily. Era GTPase family.</text>
</comment>
<feature type="region of interest" description="G2" evidence="7">
    <location>
        <begin position="108"/>
        <end position="112"/>
    </location>
</feature>
<feature type="region of interest" description="G3" evidence="7">
    <location>
        <begin position="129"/>
        <end position="132"/>
    </location>
</feature>
<dbReference type="PANTHER" id="PTHR42698:SF1">
    <property type="entry name" value="GTPASE ERA, MITOCHONDRIAL"/>
    <property type="match status" value="1"/>
</dbReference>
<dbReference type="EMBL" id="JAUSRL010000002">
    <property type="protein sequence ID" value="MDP9959457.1"/>
    <property type="molecule type" value="Genomic_DNA"/>
</dbReference>
<evidence type="ECO:0000256" key="1">
    <source>
        <dbReference type="ARBA" id="ARBA00007921"/>
    </source>
</evidence>
<dbReference type="CDD" id="cd04163">
    <property type="entry name" value="Era"/>
    <property type="match status" value="1"/>
</dbReference>
<feature type="domain" description="KH type-2" evidence="9">
    <location>
        <begin position="271"/>
        <end position="347"/>
    </location>
</feature>
<dbReference type="Pfam" id="PF01926">
    <property type="entry name" value="MMR_HSR1"/>
    <property type="match status" value="1"/>
</dbReference>
<evidence type="ECO:0000256" key="7">
    <source>
        <dbReference type="PROSITE-ProRule" id="PRU01050"/>
    </source>
</evidence>
<feature type="binding site" evidence="6">
    <location>
        <begin position="190"/>
        <end position="193"/>
    </location>
    <ligand>
        <name>GTP</name>
        <dbReference type="ChEBI" id="CHEBI:37565"/>
    </ligand>
</feature>
<dbReference type="InterPro" id="IPR027417">
    <property type="entry name" value="P-loop_NTPase"/>
</dbReference>
<comment type="subunit">
    <text evidence="6">Monomer.</text>
</comment>
<accession>A0ABT9SKF0</accession>
<dbReference type="NCBIfam" id="TIGR00231">
    <property type="entry name" value="small_GTP"/>
    <property type="match status" value="1"/>
</dbReference>
<dbReference type="InterPro" id="IPR009019">
    <property type="entry name" value="KH_sf_prok-type"/>
</dbReference>
<evidence type="ECO:0000256" key="8">
    <source>
        <dbReference type="RuleBase" id="RU003761"/>
    </source>
</evidence>
<evidence type="ECO:0000256" key="3">
    <source>
        <dbReference type="ARBA" id="ARBA00022741"/>
    </source>
</evidence>
<dbReference type="Pfam" id="PF07650">
    <property type="entry name" value="KH_2"/>
    <property type="match status" value="1"/>
</dbReference>
<feature type="region of interest" description="G1" evidence="7">
    <location>
        <begin position="82"/>
        <end position="89"/>
    </location>
</feature>
<dbReference type="Gene3D" id="3.30.300.20">
    <property type="match status" value="1"/>
</dbReference>
<sequence>MSFNYFLKVFPIVFKSVNSAKCFSASVIDEFSHKYITFSKAVLTFHRNKTQLNFVFTNFAGRLNIEPKNYYMHKAGFVNIVGKPNAGKSTLLNQLMGEKLAIVTQKAQTTRHRIFGIYNEEDLQIVFSDTPGVLDAKYGLQEKMMDFVKDSLQDADVFLFIVDVTDKAEPSEFLIDKLNKIPVPVLLLLNKVDQTTQEGLEKLVEEWHQRIPKAEILPISALNAFNTDIILPKLRSLLPENPPYYDKEQYTDKPERFFVNEAIREKILLNYEKEIPYSVEVVTEQFKEKEGIIFIDSIIYVERDTQKGIIIGHKGEAIKKVGTEARLDLEKFFSKKIHLNLFVKVKKDWRKNDRDLKNFGYR</sequence>
<dbReference type="Gene3D" id="3.40.50.300">
    <property type="entry name" value="P-loop containing nucleotide triphosphate hydrolases"/>
    <property type="match status" value="1"/>
</dbReference>
<dbReference type="InterPro" id="IPR004044">
    <property type="entry name" value="KH_dom_type_2"/>
</dbReference>
<evidence type="ECO:0000256" key="4">
    <source>
        <dbReference type="ARBA" id="ARBA00022884"/>
    </source>
</evidence>
<keyword evidence="6" id="KW-1003">Cell membrane</keyword>
<evidence type="ECO:0000256" key="6">
    <source>
        <dbReference type="HAMAP-Rule" id="MF_00367"/>
    </source>
</evidence>
<evidence type="ECO:0000256" key="5">
    <source>
        <dbReference type="ARBA" id="ARBA00023134"/>
    </source>
</evidence>
<dbReference type="PROSITE" id="PS50823">
    <property type="entry name" value="KH_TYPE_2"/>
    <property type="match status" value="1"/>
</dbReference>
<evidence type="ECO:0000259" key="9">
    <source>
        <dbReference type="PROSITE" id="PS50823"/>
    </source>
</evidence>
<feature type="region of interest" description="G5" evidence="7">
    <location>
        <begin position="219"/>
        <end position="221"/>
    </location>
</feature>
<feature type="domain" description="Era-type G" evidence="10">
    <location>
        <begin position="74"/>
        <end position="240"/>
    </location>
</feature>
<evidence type="ECO:0000313" key="12">
    <source>
        <dbReference type="Proteomes" id="UP001235513"/>
    </source>
</evidence>
<dbReference type="SUPFAM" id="SSF52540">
    <property type="entry name" value="P-loop containing nucleoside triphosphate hydrolases"/>
    <property type="match status" value="1"/>
</dbReference>
<feature type="region of interest" description="G4" evidence="7">
    <location>
        <begin position="190"/>
        <end position="193"/>
    </location>
</feature>
<dbReference type="InterPro" id="IPR006073">
    <property type="entry name" value="GTP-bd"/>
</dbReference>
<proteinExistence type="inferred from homology"/>
<comment type="function">
    <text evidence="6">An essential GTPase that binds both GDP and GTP, with rapid nucleotide exchange. Plays a role in 16S rRNA processing and 30S ribosomal subunit biogenesis and possibly also in cell cycle regulation and energy metabolism.</text>
</comment>
<dbReference type="CDD" id="cd22534">
    <property type="entry name" value="KH-II_Era"/>
    <property type="match status" value="1"/>
</dbReference>
<dbReference type="PROSITE" id="PS51713">
    <property type="entry name" value="G_ERA"/>
    <property type="match status" value="1"/>
</dbReference>
<comment type="caution">
    <text evidence="11">The sequence shown here is derived from an EMBL/GenBank/DDBJ whole genome shotgun (WGS) entry which is preliminary data.</text>
</comment>
<feature type="binding site" evidence="6">
    <location>
        <begin position="129"/>
        <end position="133"/>
    </location>
    <ligand>
        <name>GTP</name>
        <dbReference type="ChEBI" id="CHEBI:37565"/>
    </ligand>
</feature>
<keyword evidence="6" id="KW-0472">Membrane</keyword>
<keyword evidence="6" id="KW-0963">Cytoplasm</keyword>
<protein>
    <recommendedName>
        <fullName evidence="2 6">GTPase Era</fullName>
    </recommendedName>
</protein>
<dbReference type="InterPro" id="IPR015946">
    <property type="entry name" value="KH_dom-like_a/b"/>
</dbReference>
<dbReference type="NCBIfam" id="NF000908">
    <property type="entry name" value="PRK00089.1"/>
    <property type="match status" value="1"/>
</dbReference>
<keyword evidence="3 6" id="KW-0547">Nucleotide-binding</keyword>
<dbReference type="PANTHER" id="PTHR42698">
    <property type="entry name" value="GTPASE ERA"/>
    <property type="match status" value="1"/>
</dbReference>
<organism evidence="11 12">
    <name type="scientific">Chryseobacterium lathyri</name>
    <dbReference type="NCBI Taxonomy" id="395933"/>
    <lineage>
        <taxon>Bacteria</taxon>
        <taxon>Pseudomonadati</taxon>
        <taxon>Bacteroidota</taxon>
        <taxon>Flavobacteriia</taxon>
        <taxon>Flavobacteriales</taxon>
        <taxon>Weeksellaceae</taxon>
        <taxon>Chryseobacterium group</taxon>
        <taxon>Chryseobacterium</taxon>
    </lineage>
</organism>
<reference evidence="11 12" key="1">
    <citation type="submission" date="2023-07" db="EMBL/GenBank/DDBJ databases">
        <title>Sorghum-associated microbial communities from plants grown in Nebraska, USA.</title>
        <authorList>
            <person name="Schachtman D."/>
        </authorList>
    </citation>
    <scope>NUCLEOTIDE SEQUENCE [LARGE SCALE GENOMIC DNA]</scope>
    <source>
        <strain evidence="11 12">CC351</strain>
    </source>
</reference>
<keyword evidence="5 6" id="KW-0342">GTP-binding</keyword>
<dbReference type="InterPro" id="IPR005225">
    <property type="entry name" value="Small_GTP-bd"/>
</dbReference>
<feature type="binding site" evidence="6">
    <location>
        <begin position="82"/>
        <end position="89"/>
    </location>
    <ligand>
        <name>GTP</name>
        <dbReference type="ChEBI" id="CHEBI:37565"/>
    </ligand>
</feature>
<comment type="subcellular location">
    <subcellularLocation>
        <location evidence="6">Cytoplasm</location>
    </subcellularLocation>
    <subcellularLocation>
        <location evidence="6">Cell membrane</location>
        <topology evidence="6">Peripheral membrane protein</topology>
    </subcellularLocation>
</comment>
<gene>
    <name evidence="6" type="primary">era</name>
    <name evidence="11" type="ORF">J2T04_001336</name>
</gene>
<dbReference type="Proteomes" id="UP001235513">
    <property type="component" value="Unassembled WGS sequence"/>
</dbReference>
<evidence type="ECO:0000313" key="11">
    <source>
        <dbReference type="EMBL" id="MDP9959457.1"/>
    </source>
</evidence>
<evidence type="ECO:0000256" key="2">
    <source>
        <dbReference type="ARBA" id="ARBA00020484"/>
    </source>
</evidence>
<evidence type="ECO:0000259" key="10">
    <source>
        <dbReference type="PROSITE" id="PS51713"/>
    </source>
</evidence>
<keyword evidence="6" id="KW-0690">Ribosome biogenesis</keyword>
<dbReference type="HAMAP" id="MF_00367">
    <property type="entry name" value="GTPase_Era"/>
    <property type="match status" value="1"/>
</dbReference>
<dbReference type="InterPro" id="IPR030388">
    <property type="entry name" value="G_ERA_dom"/>
</dbReference>
<name>A0ABT9SKF0_9FLAO</name>
<dbReference type="SUPFAM" id="SSF54814">
    <property type="entry name" value="Prokaryotic type KH domain (KH-domain type II)"/>
    <property type="match status" value="1"/>
</dbReference>
<keyword evidence="4 6" id="KW-0694">RNA-binding</keyword>
<keyword evidence="6" id="KW-0699">rRNA-binding</keyword>